<dbReference type="Pfam" id="PF00440">
    <property type="entry name" value="TetR_N"/>
    <property type="match status" value="1"/>
</dbReference>
<evidence type="ECO:0000256" key="2">
    <source>
        <dbReference type="ARBA" id="ARBA00023125"/>
    </source>
</evidence>
<accession>A0A410X3H1</accession>
<evidence type="ECO:0000313" key="8">
    <source>
        <dbReference type="Proteomes" id="UP000288943"/>
    </source>
</evidence>
<dbReference type="AlphaFoldDB" id="A0A410X3H1"/>
<dbReference type="SUPFAM" id="SSF46689">
    <property type="entry name" value="Homeodomain-like"/>
    <property type="match status" value="1"/>
</dbReference>
<dbReference type="Pfam" id="PF17922">
    <property type="entry name" value="TetR_C_17"/>
    <property type="match status" value="1"/>
</dbReference>
<dbReference type="Gene3D" id="1.10.10.60">
    <property type="entry name" value="Homeodomain-like"/>
    <property type="match status" value="1"/>
</dbReference>
<dbReference type="InterPro" id="IPR036271">
    <property type="entry name" value="Tet_transcr_reg_TetR-rel_C_sf"/>
</dbReference>
<keyword evidence="1" id="KW-0805">Transcription regulation</keyword>
<protein>
    <submittedName>
        <fullName evidence="6">TetR family transcriptional regulator</fullName>
    </submittedName>
    <submittedName>
        <fullName evidence="7">TetR/AcrR family transcriptional regulator</fullName>
    </submittedName>
</protein>
<reference evidence="6 9" key="2">
    <citation type="submission" date="2022-05" db="EMBL/GenBank/DDBJ databases">
        <title>Genome Sequencing of Bee-Associated Microbes.</title>
        <authorList>
            <person name="Dunlap C."/>
        </authorList>
    </citation>
    <scope>NUCLEOTIDE SEQUENCE [LARGE SCALE GENOMIC DNA]</scope>
    <source>
        <strain evidence="6 9">NRRL B-23120</strain>
    </source>
</reference>
<evidence type="ECO:0000259" key="5">
    <source>
        <dbReference type="PROSITE" id="PS50977"/>
    </source>
</evidence>
<feature type="domain" description="HTH tetR-type" evidence="5">
    <location>
        <begin position="11"/>
        <end position="71"/>
    </location>
</feature>
<evidence type="ECO:0000256" key="1">
    <source>
        <dbReference type="ARBA" id="ARBA00023015"/>
    </source>
</evidence>
<keyword evidence="9" id="KW-1185">Reference proteome</keyword>
<dbReference type="Gene3D" id="1.10.357.10">
    <property type="entry name" value="Tetracycline Repressor, domain 2"/>
    <property type="match status" value="1"/>
</dbReference>
<dbReference type="EMBL" id="JAMDMJ010000037">
    <property type="protein sequence ID" value="MCY9598948.1"/>
    <property type="molecule type" value="Genomic_DNA"/>
</dbReference>
<keyword evidence="2 4" id="KW-0238">DNA-binding</keyword>
<dbReference type="InterPro" id="IPR001647">
    <property type="entry name" value="HTH_TetR"/>
</dbReference>
<dbReference type="KEGG" id="pchi:PC41400_27180"/>
<dbReference type="SUPFAM" id="SSF48498">
    <property type="entry name" value="Tetracyclin repressor-like, C-terminal domain"/>
    <property type="match status" value="1"/>
</dbReference>
<dbReference type="Proteomes" id="UP000288943">
    <property type="component" value="Chromosome"/>
</dbReference>
<name>A0A410X3H1_9BACL</name>
<evidence type="ECO:0000313" key="6">
    <source>
        <dbReference type="EMBL" id="MCY9598948.1"/>
    </source>
</evidence>
<gene>
    <name evidence="6" type="ORF">M5X16_24625</name>
    <name evidence="7" type="ORF">PC41400_27180</name>
</gene>
<evidence type="ECO:0000256" key="4">
    <source>
        <dbReference type="PROSITE-ProRule" id="PRU00335"/>
    </source>
</evidence>
<dbReference type="Proteomes" id="UP001527202">
    <property type="component" value="Unassembled WGS sequence"/>
</dbReference>
<evidence type="ECO:0000313" key="9">
    <source>
        <dbReference type="Proteomes" id="UP001527202"/>
    </source>
</evidence>
<dbReference type="PANTHER" id="PTHR47506:SF6">
    <property type="entry name" value="HTH-TYPE TRANSCRIPTIONAL REPRESSOR NEMR"/>
    <property type="match status" value="1"/>
</dbReference>
<reference evidence="7 8" key="1">
    <citation type="submission" date="2018-01" db="EMBL/GenBank/DDBJ databases">
        <title>The whole genome sequencing and assembly of Paenibacillus chitinolyticus KCCM 41400 strain.</title>
        <authorList>
            <person name="Kim J.-Y."/>
            <person name="Park M.-K."/>
            <person name="Lee Y.-J."/>
            <person name="Yi H."/>
            <person name="Bahn Y.-S."/>
            <person name="Kim J.F."/>
            <person name="Lee D.-W."/>
        </authorList>
    </citation>
    <scope>NUCLEOTIDE SEQUENCE [LARGE SCALE GENOMIC DNA]</scope>
    <source>
        <strain evidence="7 8">KCCM 41400</strain>
    </source>
</reference>
<feature type="DNA-binding region" description="H-T-H motif" evidence="4">
    <location>
        <begin position="34"/>
        <end position="53"/>
    </location>
</feature>
<dbReference type="GO" id="GO:0003677">
    <property type="term" value="F:DNA binding"/>
    <property type="evidence" value="ECO:0007669"/>
    <property type="project" value="UniProtKB-UniRule"/>
</dbReference>
<dbReference type="RefSeq" id="WP_042234778.1">
    <property type="nucleotide sequence ID" value="NZ_CP026520.1"/>
</dbReference>
<evidence type="ECO:0000256" key="3">
    <source>
        <dbReference type="ARBA" id="ARBA00023163"/>
    </source>
</evidence>
<dbReference type="InterPro" id="IPR009057">
    <property type="entry name" value="Homeodomain-like_sf"/>
</dbReference>
<dbReference type="PRINTS" id="PR00455">
    <property type="entry name" value="HTHTETR"/>
</dbReference>
<dbReference type="OrthoDB" id="9814703at2"/>
<dbReference type="GeneID" id="95378478"/>
<evidence type="ECO:0000313" key="7">
    <source>
        <dbReference type="EMBL" id="QAV21159.1"/>
    </source>
</evidence>
<dbReference type="PANTHER" id="PTHR47506">
    <property type="entry name" value="TRANSCRIPTIONAL REGULATORY PROTEIN"/>
    <property type="match status" value="1"/>
</dbReference>
<dbReference type="PROSITE" id="PS50977">
    <property type="entry name" value="HTH_TETR_2"/>
    <property type="match status" value="1"/>
</dbReference>
<proteinExistence type="predicted"/>
<sequence>MSPKVNEEYKKQKKIDLLQKAKQVFIRKGYNGATMQDIMEAAGVSRGALYAYFDNIEHVYLELLRHEDRKHEIYFRSDDTKNSWQQIKNWLNKQQAEIGSMEETLVLANSQFFSSAQYRNNKEIYPYIATRYEGTMEVLTGFFEKGAAQGEFALRLPAETIARYLISFMDGLIMDTAHMGPEKTKVNEQLDALLFTLEAMLGPVGNKTETTEKENKEDVI</sequence>
<dbReference type="EMBL" id="CP026520">
    <property type="protein sequence ID" value="QAV21159.1"/>
    <property type="molecule type" value="Genomic_DNA"/>
</dbReference>
<organism evidence="7 8">
    <name type="scientific">Paenibacillus chitinolyticus</name>
    <dbReference type="NCBI Taxonomy" id="79263"/>
    <lineage>
        <taxon>Bacteria</taxon>
        <taxon>Bacillati</taxon>
        <taxon>Bacillota</taxon>
        <taxon>Bacilli</taxon>
        <taxon>Bacillales</taxon>
        <taxon>Paenibacillaceae</taxon>
        <taxon>Paenibacillus</taxon>
    </lineage>
</organism>
<keyword evidence="3" id="KW-0804">Transcription</keyword>
<dbReference type="InterPro" id="IPR041612">
    <property type="entry name" value="YfiR_C"/>
</dbReference>